<accession>A0A1I7S9F3</accession>
<dbReference type="InterPro" id="IPR002918">
    <property type="entry name" value="Lipase_EstA/Esterase_EstB"/>
</dbReference>
<reference evidence="5" key="1">
    <citation type="submission" date="2016-11" db="UniProtKB">
        <authorList>
            <consortium name="WormBaseParasite"/>
        </authorList>
    </citation>
    <scope>IDENTIFICATION</scope>
</reference>
<dbReference type="SUPFAM" id="SSF53474">
    <property type="entry name" value="alpha/beta-Hydrolases"/>
    <property type="match status" value="1"/>
</dbReference>
<sequence>MRTSQSSILFCIFLTFPLSFARFGGDFRAFVHNRYGIEIAQRLERLDIGEDASVGGNEAGEGRYKGQPVIIVHGITNKVSRFQGTINELRRHGYKGGIFGTTYGDGGVTPAGLVEMKCDYVKQIRSLIIAVYEYIGDKVDIIAYSMGSPIARKAILGGLCVDTREVIGPPITELVDTFLSVAGANSGAVLCFVPIPVGTCNRKNGLHCDSEFLADINSQQRYEGSHVFSIFSTNDDKVGYRACGKLASPIRGEDGFVRKKGLNHDQTMDSTALMQINFIRKHKP</sequence>
<dbReference type="AlphaFoldDB" id="A0A1I7S9F3"/>
<dbReference type="Pfam" id="PF01674">
    <property type="entry name" value="Lipase_2"/>
    <property type="match status" value="1"/>
</dbReference>
<dbReference type="EMBL" id="CAJFDI010000002">
    <property type="protein sequence ID" value="CAD5217220.1"/>
    <property type="molecule type" value="Genomic_DNA"/>
</dbReference>
<keyword evidence="4" id="KW-1185">Reference proteome</keyword>
<dbReference type="GO" id="GO:0016042">
    <property type="term" value="P:lipid catabolic process"/>
    <property type="evidence" value="ECO:0007669"/>
    <property type="project" value="InterPro"/>
</dbReference>
<dbReference type="InterPro" id="IPR029058">
    <property type="entry name" value="AB_hydrolase_fold"/>
</dbReference>
<dbReference type="Proteomes" id="UP000582659">
    <property type="component" value="Unassembled WGS sequence"/>
</dbReference>
<evidence type="ECO:0000313" key="4">
    <source>
        <dbReference type="Proteomes" id="UP000659654"/>
    </source>
</evidence>
<gene>
    <name evidence="2" type="ORF">BXYJ_LOCUS4926</name>
</gene>
<evidence type="ECO:0000256" key="1">
    <source>
        <dbReference type="SAM" id="SignalP"/>
    </source>
</evidence>
<name>A0A1I7S9F3_BURXY</name>
<dbReference type="FunFam" id="3.40.50.1820:FF:000377">
    <property type="entry name" value="LIPaSe related"/>
    <property type="match status" value="1"/>
</dbReference>
<feature type="signal peptide" evidence="1">
    <location>
        <begin position="1"/>
        <end position="21"/>
    </location>
</feature>
<evidence type="ECO:0000313" key="2">
    <source>
        <dbReference type="EMBL" id="CAD5217220.1"/>
    </source>
</evidence>
<dbReference type="PANTHER" id="PTHR32015:SF3">
    <property type="entry name" value="TRIACYLGLYCEROL LIPASE"/>
    <property type="match status" value="1"/>
</dbReference>
<keyword evidence="1" id="KW-0732">Signal</keyword>
<evidence type="ECO:0000313" key="5">
    <source>
        <dbReference type="WBParaSite" id="BXY_0964900.1"/>
    </source>
</evidence>
<dbReference type="WBParaSite" id="BXY_0964900.1">
    <property type="protein sequence ID" value="BXY_0964900.1"/>
    <property type="gene ID" value="BXY_0964900"/>
</dbReference>
<dbReference type="EMBL" id="CAJFCV020000002">
    <property type="protein sequence ID" value="CAG9100595.1"/>
    <property type="molecule type" value="Genomic_DNA"/>
</dbReference>
<feature type="chain" id="PRO_5035359907" evidence="1">
    <location>
        <begin position="22"/>
        <end position="284"/>
    </location>
</feature>
<evidence type="ECO:0000313" key="3">
    <source>
        <dbReference type="Proteomes" id="UP000095284"/>
    </source>
</evidence>
<dbReference type="PANTHER" id="PTHR32015">
    <property type="entry name" value="FASTING INDUCED LIPASE"/>
    <property type="match status" value="1"/>
</dbReference>
<dbReference type="OrthoDB" id="5792589at2759"/>
<dbReference type="GO" id="GO:0016298">
    <property type="term" value="F:lipase activity"/>
    <property type="evidence" value="ECO:0007669"/>
    <property type="project" value="TreeGrafter"/>
</dbReference>
<dbReference type="eggNOG" id="ENOG502R6V1">
    <property type="taxonomic scope" value="Eukaryota"/>
</dbReference>
<protein>
    <submittedName>
        <fullName evidence="2">(pine wood nematode) hypothetical protein</fullName>
    </submittedName>
</protein>
<dbReference type="Proteomes" id="UP000095284">
    <property type="component" value="Unplaced"/>
</dbReference>
<organism evidence="3 5">
    <name type="scientific">Bursaphelenchus xylophilus</name>
    <name type="common">Pinewood nematode worm</name>
    <name type="synonym">Aphelenchoides xylophilus</name>
    <dbReference type="NCBI Taxonomy" id="6326"/>
    <lineage>
        <taxon>Eukaryota</taxon>
        <taxon>Metazoa</taxon>
        <taxon>Ecdysozoa</taxon>
        <taxon>Nematoda</taxon>
        <taxon>Chromadorea</taxon>
        <taxon>Rhabditida</taxon>
        <taxon>Tylenchina</taxon>
        <taxon>Tylenchomorpha</taxon>
        <taxon>Aphelenchoidea</taxon>
        <taxon>Aphelenchoididae</taxon>
        <taxon>Bursaphelenchus</taxon>
    </lineage>
</organism>
<proteinExistence type="predicted"/>
<dbReference type="Proteomes" id="UP000659654">
    <property type="component" value="Unassembled WGS sequence"/>
</dbReference>
<dbReference type="Gene3D" id="3.40.50.1820">
    <property type="entry name" value="alpha/beta hydrolase"/>
    <property type="match status" value="1"/>
</dbReference>
<reference evidence="2" key="2">
    <citation type="submission" date="2020-09" db="EMBL/GenBank/DDBJ databases">
        <authorList>
            <person name="Kikuchi T."/>
        </authorList>
    </citation>
    <scope>NUCLEOTIDE SEQUENCE</scope>
    <source>
        <strain evidence="2">Ka4C1</strain>
    </source>
</reference>